<evidence type="ECO:0000256" key="1">
    <source>
        <dbReference type="SAM" id="MobiDB-lite"/>
    </source>
</evidence>
<proteinExistence type="predicted"/>
<dbReference type="AlphaFoldDB" id="F2PI49"/>
<sequence length="159" mass="17380">MLSADPYLTFDFYAYYQPTNLLYLPDGWPLGRASVRIGRTLLHSSVRASCMGAEKWGWYPAACTFPPAPSSYFSVKSKGGWMHLTRNIFAALDVCSHPADDQRRGGHHHRHHPPTSEFAASENGVLTPAVNQSAREATMISGVAPHAINASDILARAPS</sequence>
<feature type="region of interest" description="Disordered" evidence="1">
    <location>
        <begin position="100"/>
        <end position="119"/>
    </location>
</feature>
<protein>
    <submittedName>
        <fullName evidence="2">Uncharacterized protein</fullName>
    </submittedName>
</protein>
<evidence type="ECO:0000313" key="3">
    <source>
        <dbReference type="Proteomes" id="UP000009169"/>
    </source>
</evidence>
<dbReference type="VEuPathDB" id="FungiDB:TEQG_00657"/>
<dbReference type="EMBL" id="DS995719">
    <property type="protein sequence ID" value="EGE01611.1"/>
    <property type="molecule type" value="Genomic_DNA"/>
</dbReference>
<organism evidence="2 3">
    <name type="scientific">Trichophyton equinum (strain ATCC MYA-4606 / CBS 127.97)</name>
    <name type="common">Horse ringworm fungus</name>
    <dbReference type="NCBI Taxonomy" id="559882"/>
    <lineage>
        <taxon>Eukaryota</taxon>
        <taxon>Fungi</taxon>
        <taxon>Dikarya</taxon>
        <taxon>Ascomycota</taxon>
        <taxon>Pezizomycotina</taxon>
        <taxon>Eurotiomycetes</taxon>
        <taxon>Eurotiomycetidae</taxon>
        <taxon>Onygenales</taxon>
        <taxon>Arthrodermataceae</taxon>
        <taxon>Trichophyton</taxon>
    </lineage>
</organism>
<dbReference type="HOGENOM" id="CLU_1662055_0_0_1"/>
<evidence type="ECO:0000313" key="2">
    <source>
        <dbReference type="EMBL" id="EGE01611.1"/>
    </source>
</evidence>
<accession>F2PI49</accession>
<keyword evidence="3" id="KW-1185">Reference proteome</keyword>
<name>F2PI49_TRIEC</name>
<gene>
    <name evidence="2" type="ORF">TEQG_00657</name>
</gene>
<dbReference type="Proteomes" id="UP000009169">
    <property type="component" value="Unassembled WGS sequence"/>
</dbReference>
<reference evidence="3" key="1">
    <citation type="journal article" date="2012" name="MBio">
        <title>Comparative genome analysis of Trichophyton rubrum and related dermatophytes reveals candidate genes involved in infection.</title>
        <authorList>
            <person name="Martinez D.A."/>
            <person name="Oliver B.G."/>
            <person name="Graeser Y."/>
            <person name="Goldberg J.M."/>
            <person name="Li W."/>
            <person name="Martinez-Rossi N.M."/>
            <person name="Monod M."/>
            <person name="Shelest E."/>
            <person name="Barton R.C."/>
            <person name="Birch E."/>
            <person name="Brakhage A.A."/>
            <person name="Chen Z."/>
            <person name="Gurr S.J."/>
            <person name="Heiman D."/>
            <person name="Heitman J."/>
            <person name="Kosti I."/>
            <person name="Rossi A."/>
            <person name="Saif S."/>
            <person name="Samalova M."/>
            <person name="Saunders C.W."/>
            <person name="Shea T."/>
            <person name="Summerbell R.C."/>
            <person name="Xu J."/>
            <person name="Young S."/>
            <person name="Zeng Q."/>
            <person name="Birren B.W."/>
            <person name="Cuomo C.A."/>
            <person name="White T.C."/>
        </authorList>
    </citation>
    <scope>NUCLEOTIDE SEQUENCE [LARGE SCALE GENOMIC DNA]</scope>
    <source>
        <strain evidence="3">ATCC MYA-4606 / CBS 127.97</strain>
    </source>
</reference>